<feature type="region of interest" description="Disordered" evidence="1">
    <location>
        <begin position="30"/>
        <end position="113"/>
    </location>
</feature>
<comment type="caution">
    <text evidence="2">The sequence shown here is derived from an EMBL/GenBank/DDBJ whole genome shotgun (WGS) entry which is preliminary data.</text>
</comment>
<keyword evidence="3" id="KW-1185">Reference proteome</keyword>
<reference evidence="2" key="2">
    <citation type="submission" date="2022-01" db="EMBL/GenBank/DDBJ databases">
        <authorList>
            <person name="Yamashiro T."/>
            <person name="Shiraishi A."/>
            <person name="Satake H."/>
            <person name="Nakayama K."/>
        </authorList>
    </citation>
    <scope>NUCLEOTIDE SEQUENCE</scope>
</reference>
<organism evidence="2 3">
    <name type="scientific">Tanacetum coccineum</name>
    <dbReference type="NCBI Taxonomy" id="301880"/>
    <lineage>
        <taxon>Eukaryota</taxon>
        <taxon>Viridiplantae</taxon>
        <taxon>Streptophyta</taxon>
        <taxon>Embryophyta</taxon>
        <taxon>Tracheophyta</taxon>
        <taxon>Spermatophyta</taxon>
        <taxon>Magnoliopsida</taxon>
        <taxon>eudicotyledons</taxon>
        <taxon>Gunneridae</taxon>
        <taxon>Pentapetalae</taxon>
        <taxon>asterids</taxon>
        <taxon>campanulids</taxon>
        <taxon>Asterales</taxon>
        <taxon>Asteraceae</taxon>
        <taxon>Asteroideae</taxon>
        <taxon>Anthemideae</taxon>
        <taxon>Anthemidinae</taxon>
        <taxon>Tanacetum</taxon>
    </lineage>
</organism>
<sequence length="145" mass="15893">MEIKTQSYYEHDNFESFTCWKLAAEEIVVEDVGSTNTPPSPDENIKKSRRVLIKPGVDTPSKPTEERGKKDSDEEATCDLDDDEADVEGQSGSAMKKKKMGGLDVESKSSSATGKKGTLWVILLTFPKIANVEAILEISGLAHMN</sequence>
<gene>
    <name evidence="2" type="ORF">Tco_1067183</name>
</gene>
<evidence type="ECO:0000313" key="3">
    <source>
        <dbReference type="Proteomes" id="UP001151760"/>
    </source>
</evidence>
<feature type="compositionally biased region" description="Basic and acidic residues" evidence="1">
    <location>
        <begin position="63"/>
        <end position="72"/>
    </location>
</feature>
<reference evidence="2" key="1">
    <citation type="journal article" date="2022" name="Int. J. Mol. Sci.">
        <title>Draft Genome of Tanacetum Coccineum: Genomic Comparison of Closely Related Tanacetum-Family Plants.</title>
        <authorList>
            <person name="Yamashiro T."/>
            <person name="Shiraishi A."/>
            <person name="Nakayama K."/>
            <person name="Satake H."/>
        </authorList>
    </citation>
    <scope>NUCLEOTIDE SEQUENCE</scope>
</reference>
<evidence type="ECO:0000256" key="1">
    <source>
        <dbReference type="SAM" id="MobiDB-lite"/>
    </source>
</evidence>
<accession>A0ABQ5HDJ0</accession>
<name>A0ABQ5HDJ0_9ASTR</name>
<feature type="compositionally biased region" description="Acidic residues" evidence="1">
    <location>
        <begin position="73"/>
        <end position="87"/>
    </location>
</feature>
<evidence type="ECO:0000313" key="2">
    <source>
        <dbReference type="EMBL" id="GJT85466.1"/>
    </source>
</evidence>
<dbReference type="EMBL" id="BQNB010019454">
    <property type="protein sequence ID" value="GJT85466.1"/>
    <property type="molecule type" value="Genomic_DNA"/>
</dbReference>
<dbReference type="Proteomes" id="UP001151760">
    <property type="component" value="Unassembled WGS sequence"/>
</dbReference>
<proteinExistence type="predicted"/>
<protein>
    <submittedName>
        <fullName evidence="2">Uncharacterized protein</fullName>
    </submittedName>
</protein>